<dbReference type="PANTHER" id="PTHR40660:SF1">
    <property type="entry name" value="5'-PHOSPHATE OXIDASE PUTATIVE DOMAIN-CONTAINING PROTEIN-RELATED"/>
    <property type="match status" value="1"/>
</dbReference>
<dbReference type="Proteomes" id="UP001269144">
    <property type="component" value="Unassembled WGS sequence"/>
</dbReference>
<name>A0ABU2HW78_9RHOB</name>
<dbReference type="RefSeq" id="WP_311161891.1">
    <property type="nucleotide sequence ID" value="NZ_JAVQLW010000003.1"/>
</dbReference>
<protein>
    <submittedName>
        <fullName evidence="2">GAF domain-containing protein</fullName>
    </submittedName>
</protein>
<dbReference type="EMBL" id="JAVQLW010000003">
    <property type="protein sequence ID" value="MDS9469302.1"/>
    <property type="molecule type" value="Genomic_DNA"/>
</dbReference>
<dbReference type="InterPro" id="IPR012349">
    <property type="entry name" value="Split_barrel_FMN-bd"/>
</dbReference>
<proteinExistence type="predicted"/>
<evidence type="ECO:0000313" key="2">
    <source>
        <dbReference type="EMBL" id="MDS9469302.1"/>
    </source>
</evidence>
<dbReference type="SUPFAM" id="SSF55781">
    <property type="entry name" value="GAF domain-like"/>
    <property type="match status" value="1"/>
</dbReference>
<evidence type="ECO:0000259" key="1">
    <source>
        <dbReference type="Pfam" id="PF13185"/>
    </source>
</evidence>
<comment type="caution">
    <text evidence="2">The sequence shown here is derived from an EMBL/GenBank/DDBJ whole genome shotgun (WGS) entry which is preliminary data.</text>
</comment>
<dbReference type="Pfam" id="PF13185">
    <property type="entry name" value="GAF_2"/>
    <property type="match status" value="1"/>
</dbReference>
<feature type="domain" description="GAF" evidence="1">
    <location>
        <begin position="162"/>
        <end position="316"/>
    </location>
</feature>
<gene>
    <name evidence="2" type="ORF">RGQ15_17200</name>
</gene>
<accession>A0ABU2HW78</accession>
<dbReference type="InterPro" id="IPR029016">
    <property type="entry name" value="GAF-like_dom_sf"/>
</dbReference>
<keyword evidence="3" id="KW-1185">Reference proteome</keyword>
<dbReference type="Gene3D" id="3.30.450.40">
    <property type="match status" value="1"/>
</dbReference>
<reference evidence="3" key="1">
    <citation type="submission" date="2023-07" db="EMBL/GenBank/DDBJ databases">
        <title>Paracoccus sp. MBLB3053 whole genome sequence.</title>
        <authorList>
            <person name="Hwang C.Y."/>
            <person name="Cho E.-S."/>
            <person name="Seo M.-J."/>
        </authorList>
    </citation>
    <scope>NUCLEOTIDE SEQUENCE [LARGE SCALE GENOMIC DNA]</scope>
    <source>
        <strain evidence="3">MBLB3053</strain>
    </source>
</reference>
<dbReference type="SUPFAM" id="SSF50475">
    <property type="entry name" value="FMN-binding split barrel"/>
    <property type="match status" value="1"/>
</dbReference>
<dbReference type="InterPro" id="IPR003018">
    <property type="entry name" value="GAF"/>
</dbReference>
<organism evidence="2 3">
    <name type="scientific">Paracoccus aurantius</name>
    <dbReference type="NCBI Taxonomy" id="3073814"/>
    <lineage>
        <taxon>Bacteria</taxon>
        <taxon>Pseudomonadati</taxon>
        <taxon>Pseudomonadota</taxon>
        <taxon>Alphaproteobacteria</taxon>
        <taxon>Rhodobacterales</taxon>
        <taxon>Paracoccaceae</taxon>
        <taxon>Paracoccus</taxon>
    </lineage>
</organism>
<evidence type="ECO:0000313" key="3">
    <source>
        <dbReference type="Proteomes" id="UP001269144"/>
    </source>
</evidence>
<sequence>MSLINMDVLRRSLEGIIPSVLATCDLENVPNVSLISQVHYVDCDHVALSYQFFNKTRQNLLATGSASVVVIDPVTMMQHRLSLDYVETRTEGPIFESMKARLAGIASHAGMADVFKLLGSDLFRVREIEQVPAQCRPEPYPERDLLLALRLTCRELSAVVELGTLLDRALDCLERYFGIARSMALMLDPDAARLFTLASHGYSPSGIGSEVLLGEGVIGVAARQDTAIRIGHMTREYGYGEAVRNAAIRSGLDWQRATEITFPGLAEPASQIAVPIRSPTRLIGVLFCESEQSFRFWHDDETALSILADHLGALIELLPDRAGTADPPIILPRPGGENRVVIRHFAQDDSIFLGNDYLIKGVAGAILLRLVRERIATGRDEFTTRELRLDPSLRLPDNAENLDARLVLLRKRLEEREACLRIEKSGRGRFRLCTASPLVLQSIAGTPG</sequence>
<dbReference type="PANTHER" id="PTHR40660">
    <property type="entry name" value="5'-PHOSPHATE OXIDASE PUTATIVE DOMAIN-CONTAINING PROTEIN-RELATED"/>
    <property type="match status" value="1"/>
</dbReference>
<dbReference type="Gene3D" id="2.30.110.10">
    <property type="entry name" value="Electron Transport, Fmn-binding Protein, Chain A"/>
    <property type="match status" value="1"/>
</dbReference>